<keyword evidence="2" id="KW-1185">Reference proteome</keyword>
<proteinExistence type="predicted"/>
<dbReference type="RefSeq" id="WP_069186854.1">
    <property type="nucleotide sequence ID" value="NZ_FLYE01000012.1"/>
</dbReference>
<dbReference type="Proteomes" id="UP000231658">
    <property type="component" value="Unassembled WGS sequence"/>
</dbReference>
<protein>
    <submittedName>
        <fullName evidence="1">Uncharacterized protein</fullName>
    </submittedName>
</protein>
<reference evidence="1 2" key="1">
    <citation type="submission" date="2016-07" db="EMBL/GenBank/DDBJ databases">
        <authorList>
            <person name="Lefevre C.T."/>
        </authorList>
    </citation>
    <scope>NUCLEOTIDE SEQUENCE [LARGE SCALE GENOMIC DNA]</scope>
    <source>
        <strain evidence="1">PR1</strain>
    </source>
</reference>
<dbReference type="AlphaFoldDB" id="A0A1C3RFU6"/>
<sequence length="61" mass="6760">MSTKAHLGHQIKAVRKTAFLVLMLSLLPALGHVEKPTGSSKISVLTRALDWFFWNALPALF</sequence>
<evidence type="ECO:0000313" key="1">
    <source>
        <dbReference type="EMBL" id="SCA56173.1"/>
    </source>
</evidence>
<accession>A0A1C3RFU6</accession>
<gene>
    <name evidence="1" type="ORF">MTBPR1_20021</name>
</gene>
<dbReference type="EMBL" id="FLYE01000012">
    <property type="protein sequence ID" value="SCA56173.1"/>
    <property type="molecule type" value="Genomic_DNA"/>
</dbReference>
<evidence type="ECO:0000313" key="2">
    <source>
        <dbReference type="Proteomes" id="UP000231658"/>
    </source>
</evidence>
<name>A0A1C3RFU6_9PROT</name>
<organism evidence="1 2">
    <name type="scientific">Candidatus Terasakiella magnetica</name>
    <dbReference type="NCBI Taxonomy" id="1867952"/>
    <lineage>
        <taxon>Bacteria</taxon>
        <taxon>Pseudomonadati</taxon>
        <taxon>Pseudomonadota</taxon>
        <taxon>Alphaproteobacteria</taxon>
        <taxon>Rhodospirillales</taxon>
        <taxon>Terasakiellaceae</taxon>
        <taxon>Terasakiella</taxon>
    </lineage>
</organism>